<proteinExistence type="predicted"/>
<name>E4KPU5_9LACT</name>
<evidence type="ECO:0000313" key="2">
    <source>
        <dbReference type="Proteomes" id="UP000005990"/>
    </source>
</evidence>
<dbReference type="EMBL" id="AENN01000015">
    <property type="protein sequence ID" value="EFR31171.1"/>
    <property type="molecule type" value="Genomic_DNA"/>
</dbReference>
<evidence type="ECO:0000313" key="1">
    <source>
        <dbReference type="EMBL" id="EFR31171.1"/>
    </source>
</evidence>
<dbReference type="AlphaFoldDB" id="E4KPU5"/>
<organism evidence="1 2">
    <name type="scientific">Eremococcus coleocola ACS-139-V-Col8</name>
    <dbReference type="NCBI Taxonomy" id="908337"/>
    <lineage>
        <taxon>Bacteria</taxon>
        <taxon>Bacillati</taxon>
        <taxon>Bacillota</taxon>
        <taxon>Bacilli</taxon>
        <taxon>Lactobacillales</taxon>
        <taxon>Aerococcaceae</taxon>
        <taxon>Eremococcus</taxon>
    </lineage>
</organism>
<accession>E4KPU5</accession>
<gene>
    <name evidence="1" type="ORF">HMPREF9257_1584</name>
</gene>
<protein>
    <submittedName>
        <fullName evidence="1">Uncharacterized protein</fullName>
    </submittedName>
</protein>
<dbReference type="RefSeq" id="WP_006418374.1">
    <property type="nucleotide sequence ID" value="NZ_AENN01000015.1"/>
</dbReference>
<sequence length="61" mass="7176">MSEHVAEYEKILNKSQRVLQALESPLDQFEANRSDYEALLAYYDSLDYLIRCGRFQPYGQV</sequence>
<comment type="caution">
    <text evidence="1">The sequence shown here is derived from an EMBL/GenBank/DDBJ whole genome shotgun (WGS) entry which is preliminary data.</text>
</comment>
<keyword evidence="2" id="KW-1185">Reference proteome</keyword>
<dbReference type="Proteomes" id="UP000005990">
    <property type="component" value="Unassembled WGS sequence"/>
</dbReference>
<reference evidence="1 2" key="1">
    <citation type="submission" date="2010-10" db="EMBL/GenBank/DDBJ databases">
        <authorList>
            <person name="Durkin A.S."/>
            <person name="Madupu R."/>
            <person name="Torralba M."/>
            <person name="Gillis M."/>
            <person name="Methe B."/>
            <person name="Sutton G."/>
            <person name="Nelson K.E."/>
        </authorList>
    </citation>
    <scope>NUCLEOTIDE SEQUENCE [LARGE SCALE GENOMIC DNA]</scope>
    <source>
        <strain evidence="1 2">ACS-139-V-Col8</strain>
    </source>
</reference>